<keyword evidence="4" id="KW-1015">Disulfide bond</keyword>
<proteinExistence type="inferred from homology"/>
<dbReference type="AlphaFoldDB" id="A0A2H0K6Y5"/>
<dbReference type="Gene3D" id="3.40.30.10">
    <property type="entry name" value="Glutaredoxin"/>
    <property type="match status" value="1"/>
</dbReference>
<dbReference type="PANTHER" id="PTHR13887:SF14">
    <property type="entry name" value="DISULFIDE BOND FORMATION PROTEIN D"/>
    <property type="match status" value="1"/>
</dbReference>
<comment type="similarity">
    <text evidence="1">Belongs to the thioredoxin family. DsbA subfamily.</text>
</comment>
<dbReference type="InterPro" id="IPR036249">
    <property type="entry name" value="Thioredoxin-like_sf"/>
</dbReference>
<sequence length="219" mass="25015">MSFLKKNIWAISFFALIIILLAVMYATRDSTVSTRLSPDRVESFDFTINPNDHIKGPENAPVTLLEFSDFQCPACRSYEPVLEELLNMFPNELRLVYKHFPLSTIHIGALPSAQASEAAGLQGKFWEMHDLLFETQNIWSLSPTKDKFEKFAEDLGLDIEKFKNDYSSDEISNKINIDIELTRELGLNSTPTFYLNGKLIENPSSIREFIELINAELIN</sequence>
<dbReference type="PANTHER" id="PTHR13887">
    <property type="entry name" value="GLUTATHIONE S-TRANSFERASE KAPPA"/>
    <property type="match status" value="1"/>
</dbReference>
<accession>A0A2H0K6Y5</accession>
<dbReference type="GO" id="GO:0016491">
    <property type="term" value="F:oxidoreductase activity"/>
    <property type="evidence" value="ECO:0007669"/>
    <property type="project" value="UniProtKB-KW"/>
</dbReference>
<reference evidence="7 8" key="1">
    <citation type="submission" date="2017-09" db="EMBL/GenBank/DDBJ databases">
        <title>Depth-based differentiation of microbial function through sediment-hosted aquifers and enrichment of novel symbionts in the deep terrestrial subsurface.</title>
        <authorList>
            <person name="Probst A.J."/>
            <person name="Ladd B."/>
            <person name="Jarett J.K."/>
            <person name="Geller-Mcgrath D.E."/>
            <person name="Sieber C.M."/>
            <person name="Emerson J.B."/>
            <person name="Anantharaman K."/>
            <person name="Thomas B.C."/>
            <person name="Malmstrom R."/>
            <person name="Stieglmeier M."/>
            <person name="Klingl A."/>
            <person name="Woyke T."/>
            <person name="Ryan C.M."/>
            <person name="Banfield J.F."/>
        </authorList>
    </citation>
    <scope>NUCLEOTIDE SEQUENCE [LARGE SCALE GENOMIC DNA]</scope>
    <source>
        <strain evidence="7">CG11_big_fil_rev_8_21_14_0_20_40_24</strain>
    </source>
</reference>
<protein>
    <submittedName>
        <fullName evidence="7">Disulfide bond formation protein DsbA</fullName>
    </submittedName>
</protein>
<dbReference type="SUPFAM" id="SSF52833">
    <property type="entry name" value="Thioredoxin-like"/>
    <property type="match status" value="1"/>
</dbReference>
<dbReference type="Proteomes" id="UP000229834">
    <property type="component" value="Unassembled WGS sequence"/>
</dbReference>
<feature type="domain" description="Thioredoxin" evidence="6">
    <location>
        <begin position="30"/>
        <end position="218"/>
    </location>
</feature>
<comment type="caution">
    <text evidence="7">The sequence shown here is derived from an EMBL/GenBank/DDBJ whole genome shotgun (WGS) entry which is preliminary data.</text>
</comment>
<dbReference type="PROSITE" id="PS51352">
    <property type="entry name" value="THIOREDOXIN_2"/>
    <property type="match status" value="1"/>
</dbReference>
<evidence type="ECO:0000313" key="7">
    <source>
        <dbReference type="EMBL" id="PIQ67018.1"/>
    </source>
</evidence>
<name>A0A2H0K6Y5_9BACT</name>
<evidence type="ECO:0000256" key="5">
    <source>
        <dbReference type="ARBA" id="ARBA00023284"/>
    </source>
</evidence>
<dbReference type="EMBL" id="PCVC01000032">
    <property type="protein sequence ID" value="PIQ67018.1"/>
    <property type="molecule type" value="Genomic_DNA"/>
</dbReference>
<evidence type="ECO:0000259" key="6">
    <source>
        <dbReference type="PROSITE" id="PS51352"/>
    </source>
</evidence>
<gene>
    <name evidence="7" type="ORF">COV95_00995</name>
</gene>
<evidence type="ECO:0000256" key="1">
    <source>
        <dbReference type="ARBA" id="ARBA00005791"/>
    </source>
</evidence>
<evidence type="ECO:0000256" key="4">
    <source>
        <dbReference type="ARBA" id="ARBA00023157"/>
    </source>
</evidence>
<keyword evidence="3" id="KW-0560">Oxidoreductase</keyword>
<dbReference type="InterPro" id="IPR012336">
    <property type="entry name" value="Thioredoxin-like_fold"/>
</dbReference>
<evidence type="ECO:0000256" key="3">
    <source>
        <dbReference type="ARBA" id="ARBA00023002"/>
    </source>
</evidence>
<dbReference type="Pfam" id="PF13462">
    <property type="entry name" value="Thioredoxin_4"/>
    <property type="match status" value="1"/>
</dbReference>
<dbReference type="InterPro" id="IPR013766">
    <property type="entry name" value="Thioredoxin_domain"/>
</dbReference>
<organism evidence="7 8">
    <name type="scientific">Candidatus Zambryskibacteria bacterium CG11_big_fil_rev_8_21_14_0_20_40_24</name>
    <dbReference type="NCBI Taxonomy" id="1975116"/>
    <lineage>
        <taxon>Bacteria</taxon>
        <taxon>Candidatus Zambryskiibacteriota</taxon>
    </lineage>
</organism>
<evidence type="ECO:0000313" key="8">
    <source>
        <dbReference type="Proteomes" id="UP000229834"/>
    </source>
</evidence>
<evidence type="ECO:0000256" key="2">
    <source>
        <dbReference type="ARBA" id="ARBA00022729"/>
    </source>
</evidence>
<keyword evidence="2" id="KW-0732">Signal</keyword>
<keyword evidence="5" id="KW-0676">Redox-active center</keyword>